<evidence type="ECO:0000256" key="8">
    <source>
        <dbReference type="SAM" id="MobiDB-lite"/>
    </source>
</evidence>
<evidence type="ECO:0000256" key="3">
    <source>
        <dbReference type="ARBA" id="ARBA00022519"/>
    </source>
</evidence>
<keyword evidence="5 7" id="KW-1133">Transmembrane helix</keyword>
<dbReference type="Proteomes" id="UP001501523">
    <property type="component" value="Unassembled WGS sequence"/>
</dbReference>
<dbReference type="HAMAP" id="MF_00672">
    <property type="entry name" value="UPF0761"/>
    <property type="match status" value="1"/>
</dbReference>
<gene>
    <name evidence="9" type="ORF">GCM10009105_34240</name>
</gene>
<dbReference type="RefSeq" id="WP_343793433.1">
    <property type="nucleotide sequence ID" value="NZ_BAAAEU010000025.1"/>
</dbReference>
<keyword evidence="4 7" id="KW-0812">Transmembrane</keyword>
<sequence>MFTRFAKFARTRYDRERTLAFLDFTWQRFVEDRCLQTAGALAFTSVFALVPLTAAVLGILAAFPGFAGWRAQITQWVFENFVPAAGSTVQGYITQFADNASQATAVGVLVLLFSAVSLMISIEDAFNRIWRVQVARGATARFVIYWTALTLGPLLLVAALAISSYAFALPFIDVAEAQFSIKARVLAVLPFLIVWSALVAAYAVIPNRSVRIRDALLGALIAALLFEAAKRGFALYATKYASYQQVYGALAMVPIFIFWIYLSWAIVLLGASITASLSAFDYRPAALRQPRGQEFTGLLRVLARFVAAQRAGQGLHSADLLAIEPFLTDDLLQRYLGDLHRVGLLQRGELGEWMVVRDLASTDLLEIYEEGGYRLPLDAGAARGEIGPRAVRLLDELGEHLRTALDVPLAEVFPPDVPSQAAQAPSTSAARPASTEHA</sequence>
<keyword evidence="6 7" id="KW-0472">Membrane</keyword>
<dbReference type="NCBIfam" id="TIGR00765">
    <property type="entry name" value="yihY_not_rbn"/>
    <property type="match status" value="1"/>
</dbReference>
<dbReference type="InterPro" id="IPR017039">
    <property type="entry name" value="Virul_fac_BrkB"/>
</dbReference>
<evidence type="ECO:0000256" key="7">
    <source>
        <dbReference type="HAMAP-Rule" id="MF_00672"/>
    </source>
</evidence>
<feature type="transmembrane region" description="Helical" evidence="7">
    <location>
        <begin position="103"/>
        <end position="122"/>
    </location>
</feature>
<evidence type="ECO:0000313" key="10">
    <source>
        <dbReference type="Proteomes" id="UP001501523"/>
    </source>
</evidence>
<dbReference type="EMBL" id="BAAAEU010000025">
    <property type="protein sequence ID" value="GAA0722821.1"/>
    <property type="molecule type" value="Genomic_DNA"/>
</dbReference>
<dbReference type="InterPro" id="IPR023679">
    <property type="entry name" value="UPF0761_bac"/>
</dbReference>
<evidence type="ECO:0000256" key="6">
    <source>
        <dbReference type="ARBA" id="ARBA00023136"/>
    </source>
</evidence>
<feature type="transmembrane region" description="Helical" evidence="7">
    <location>
        <begin position="38"/>
        <end position="63"/>
    </location>
</feature>
<evidence type="ECO:0000256" key="1">
    <source>
        <dbReference type="ARBA" id="ARBA00004651"/>
    </source>
</evidence>
<feature type="region of interest" description="Disordered" evidence="8">
    <location>
        <begin position="416"/>
        <end position="438"/>
    </location>
</feature>
<name>A0ABP3U5U2_9GAMM</name>
<comment type="caution">
    <text evidence="7">Lacks conserved residue(s) required for the propagation of feature annotation.</text>
</comment>
<comment type="similarity">
    <text evidence="7">Belongs to the UPF0761 family.</text>
</comment>
<comment type="caution">
    <text evidence="9">The sequence shown here is derived from an EMBL/GenBank/DDBJ whole genome shotgun (WGS) entry which is preliminary data.</text>
</comment>
<dbReference type="PANTHER" id="PTHR30213:SF0">
    <property type="entry name" value="UPF0761 MEMBRANE PROTEIN YIHY"/>
    <property type="match status" value="1"/>
</dbReference>
<dbReference type="PANTHER" id="PTHR30213">
    <property type="entry name" value="INNER MEMBRANE PROTEIN YHJD"/>
    <property type="match status" value="1"/>
</dbReference>
<accession>A0ABP3U5U2</accession>
<comment type="subcellular location">
    <subcellularLocation>
        <location evidence="1 7">Cell membrane</location>
        <topology evidence="1 7">Multi-pass membrane protein</topology>
    </subcellularLocation>
</comment>
<protein>
    <recommendedName>
        <fullName evidence="7">UPF0761 membrane protein GCM10009105_34240</fullName>
    </recommendedName>
</protein>
<feature type="transmembrane region" description="Helical" evidence="7">
    <location>
        <begin position="187"/>
        <end position="205"/>
    </location>
</feature>
<reference evidence="10" key="1">
    <citation type="journal article" date="2019" name="Int. J. Syst. Evol. Microbiol.">
        <title>The Global Catalogue of Microorganisms (GCM) 10K type strain sequencing project: providing services to taxonomists for standard genome sequencing and annotation.</title>
        <authorList>
            <consortium name="The Broad Institute Genomics Platform"/>
            <consortium name="The Broad Institute Genome Sequencing Center for Infectious Disease"/>
            <person name="Wu L."/>
            <person name="Ma J."/>
        </authorList>
    </citation>
    <scope>NUCLEOTIDE SEQUENCE [LARGE SCALE GENOMIC DNA]</scope>
    <source>
        <strain evidence="10">JCM 15421</strain>
    </source>
</reference>
<keyword evidence="10" id="KW-1185">Reference proteome</keyword>
<evidence type="ECO:0000256" key="2">
    <source>
        <dbReference type="ARBA" id="ARBA00022475"/>
    </source>
</evidence>
<feature type="compositionally biased region" description="Low complexity" evidence="8">
    <location>
        <begin position="418"/>
        <end position="438"/>
    </location>
</feature>
<evidence type="ECO:0000256" key="5">
    <source>
        <dbReference type="ARBA" id="ARBA00022989"/>
    </source>
</evidence>
<feature type="transmembrane region" description="Helical" evidence="7">
    <location>
        <begin position="256"/>
        <end position="280"/>
    </location>
</feature>
<dbReference type="Pfam" id="PF03631">
    <property type="entry name" value="Virul_fac_BrkB"/>
    <property type="match status" value="1"/>
</dbReference>
<evidence type="ECO:0000313" key="9">
    <source>
        <dbReference type="EMBL" id="GAA0722821.1"/>
    </source>
</evidence>
<keyword evidence="3" id="KW-0997">Cell inner membrane</keyword>
<organism evidence="9 10">
    <name type="scientific">Dokdonella soli</name>
    <dbReference type="NCBI Taxonomy" id="529810"/>
    <lineage>
        <taxon>Bacteria</taxon>
        <taxon>Pseudomonadati</taxon>
        <taxon>Pseudomonadota</taxon>
        <taxon>Gammaproteobacteria</taxon>
        <taxon>Lysobacterales</taxon>
        <taxon>Rhodanobacteraceae</taxon>
        <taxon>Dokdonella</taxon>
    </lineage>
</organism>
<keyword evidence="2 7" id="KW-1003">Cell membrane</keyword>
<evidence type="ECO:0000256" key="4">
    <source>
        <dbReference type="ARBA" id="ARBA00022692"/>
    </source>
</evidence>
<proteinExistence type="inferred from homology"/>
<feature type="transmembrane region" description="Helical" evidence="7">
    <location>
        <begin position="143"/>
        <end position="167"/>
    </location>
</feature>